<organism evidence="2 3">
    <name type="scientific">Aeromicrobium camelliae</name>
    <dbReference type="NCBI Taxonomy" id="1538144"/>
    <lineage>
        <taxon>Bacteria</taxon>
        <taxon>Bacillati</taxon>
        <taxon>Actinomycetota</taxon>
        <taxon>Actinomycetes</taxon>
        <taxon>Propionibacteriales</taxon>
        <taxon>Nocardioidaceae</taxon>
        <taxon>Aeromicrobium</taxon>
    </lineage>
</organism>
<evidence type="ECO:0000259" key="1">
    <source>
        <dbReference type="Pfam" id="PF20058"/>
    </source>
</evidence>
<evidence type="ECO:0000313" key="2">
    <source>
        <dbReference type="EMBL" id="RQN09655.1"/>
    </source>
</evidence>
<protein>
    <submittedName>
        <fullName evidence="2">Molybdopterin-guanine dinucleotide biosynthesis protein MobA</fullName>
    </submittedName>
</protein>
<dbReference type="RefSeq" id="WP_124235510.1">
    <property type="nucleotide sequence ID" value="NZ_JBHUFI010000006.1"/>
</dbReference>
<reference evidence="2 3" key="1">
    <citation type="submission" date="2018-11" db="EMBL/GenBank/DDBJ databases">
        <authorList>
            <person name="Li F."/>
        </authorList>
    </citation>
    <scope>NUCLEOTIDE SEQUENCE [LARGE SCALE GENOMIC DNA]</scope>
    <source>
        <strain evidence="2 3">YS17T</strain>
    </source>
</reference>
<dbReference type="EMBL" id="RQJX01000002">
    <property type="protein sequence ID" value="RQN09655.1"/>
    <property type="molecule type" value="Genomic_DNA"/>
</dbReference>
<sequence length="85" mass="8911">MATDDVLTEWTEHLATRFGLDPRLVPMEDVLDMAADVAHGVVRPAAPLSAFVAGLAAGRSGSTPQDIADAIAAVVREVDTWTPSP</sequence>
<dbReference type="AlphaFoldDB" id="A0A3N6X6A9"/>
<name>A0A3N6X6A9_9ACTN</name>
<dbReference type="Pfam" id="PF20058">
    <property type="entry name" value="DUF6457"/>
    <property type="match status" value="1"/>
</dbReference>
<comment type="caution">
    <text evidence="2">The sequence shown here is derived from an EMBL/GenBank/DDBJ whole genome shotgun (WGS) entry which is preliminary data.</text>
</comment>
<keyword evidence="3" id="KW-1185">Reference proteome</keyword>
<accession>A0A3N6X6A9</accession>
<dbReference type="Proteomes" id="UP000275225">
    <property type="component" value="Unassembled WGS sequence"/>
</dbReference>
<dbReference type="InterPro" id="IPR045598">
    <property type="entry name" value="DUF6457"/>
</dbReference>
<dbReference type="OrthoDB" id="4735656at2"/>
<evidence type="ECO:0000313" key="3">
    <source>
        <dbReference type="Proteomes" id="UP000275225"/>
    </source>
</evidence>
<proteinExistence type="predicted"/>
<feature type="domain" description="DUF6457" evidence="1">
    <location>
        <begin position="4"/>
        <end position="82"/>
    </location>
</feature>
<gene>
    <name evidence="2" type="ORF">EHW97_02065</name>
</gene>